<dbReference type="HOGENOM" id="CLU_2026027_0_0_1"/>
<sequence length="122" mass="13725">MTSMTIAKRDVERAIHIYVLYIISESWGWDIRETTSMTVKVVIQHLGSAFDRMDSTSGLSCDDTAIIVASWYSLFSKHIVSFIPRHLSLPTEGPLVFLSDEIQNANEKRDSFKGKMANPKSG</sequence>
<dbReference type="EMBL" id="GG692419">
    <property type="protein sequence ID" value="EER45366.1"/>
    <property type="molecule type" value="Genomic_DNA"/>
</dbReference>
<name>C6H2L3_AJECH</name>
<proteinExistence type="predicted"/>
<gene>
    <name evidence="1" type="ORF">HCDG_00945</name>
</gene>
<dbReference type="AlphaFoldDB" id="C6H2L3"/>
<protein>
    <submittedName>
        <fullName evidence="1">Uncharacterized protein</fullName>
    </submittedName>
</protein>
<organism evidence="1 2">
    <name type="scientific">Ajellomyces capsulatus (strain H143)</name>
    <name type="common">Darling's disease fungus</name>
    <name type="synonym">Histoplasma capsulatum</name>
    <dbReference type="NCBI Taxonomy" id="544712"/>
    <lineage>
        <taxon>Eukaryota</taxon>
        <taxon>Fungi</taxon>
        <taxon>Dikarya</taxon>
        <taxon>Ascomycota</taxon>
        <taxon>Pezizomycotina</taxon>
        <taxon>Eurotiomycetes</taxon>
        <taxon>Eurotiomycetidae</taxon>
        <taxon>Onygenales</taxon>
        <taxon>Ajellomycetaceae</taxon>
        <taxon>Histoplasma</taxon>
    </lineage>
</organism>
<evidence type="ECO:0000313" key="1">
    <source>
        <dbReference type="EMBL" id="EER45366.1"/>
    </source>
</evidence>
<dbReference type="Proteomes" id="UP000002624">
    <property type="component" value="Unassembled WGS sequence"/>
</dbReference>
<accession>C6H2L3</accession>
<evidence type="ECO:0000313" key="2">
    <source>
        <dbReference type="Proteomes" id="UP000002624"/>
    </source>
</evidence>
<reference evidence="2" key="1">
    <citation type="submission" date="2009-05" db="EMBL/GenBank/DDBJ databases">
        <title>The genome sequence of Ajellomyces capsulatus strain H143.</title>
        <authorList>
            <person name="Champion M."/>
            <person name="Cuomo C.A."/>
            <person name="Ma L.-J."/>
            <person name="Henn M.R."/>
            <person name="Sil A."/>
            <person name="Goldman B."/>
            <person name="Young S.K."/>
            <person name="Kodira C.D."/>
            <person name="Zeng Q."/>
            <person name="Koehrsen M."/>
            <person name="Alvarado L."/>
            <person name="Berlin A.M."/>
            <person name="Borenstein D."/>
            <person name="Chen Z."/>
            <person name="Engels R."/>
            <person name="Freedman E."/>
            <person name="Gellesch M."/>
            <person name="Goldberg J."/>
            <person name="Griggs A."/>
            <person name="Gujja S."/>
            <person name="Heiman D.I."/>
            <person name="Hepburn T.A."/>
            <person name="Howarth C."/>
            <person name="Jen D."/>
            <person name="Larson L."/>
            <person name="Lewis B."/>
            <person name="Mehta T."/>
            <person name="Park D."/>
            <person name="Pearson M."/>
            <person name="Roberts A."/>
            <person name="Saif S."/>
            <person name="Shea T.D."/>
            <person name="Shenoy N."/>
            <person name="Sisk P."/>
            <person name="Stolte C."/>
            <person name="Sykes S."/>
            <person name="Walk T."/>
            <person name="White J."/>
            <person name="Yandava C."/>
            <person name="Klein B."/>
            <person name="McEwen J.G."/>
            <person name="Puccia R."/>
            <person name="Goldman G.H."/>
            <person name="Felipe M.S."/>
            <person name="Nino-Vega G."/>
            <person name="San-Blas G."/>
            <person name="Taylor J.W."/>
            <person name="Mendoza L."/>
            <person name="Galagan J.E."/>
            <person name="Nusbaum C."/>
            <person name="Birren B.W."/>
        </authorList>
    </citation>
    <scope>NUCLEOTIDE SEQUENCE [LARGE SCALE GENOMIC DNA]</scope>
    <source>
        <strain evidence="2">H143</strain>
    </source>
</reference>
<dbReference type="VEuPathDB" id="FungiDB:HCDG_00945"/>